<sequence length="328" mass="37907">MNRIDRLTAILIQLQSRRLVKAQDIANRFGISLRTVYRDIKAIEESGVPVIGEAGQGYSIMEGYRLPPVMFTKEEAISFLTAEKLMEKFTDAGSRNAFQSAMYKVRAVLRSSEKDLLENMEGHIEVLSQRGSLSEQPDLKLQQTILNSVATKKAVSIRYFSNYKREKTSRIIEPLGLFFMGGQWHLIAYCRMRADYRDFRLDRIEALQLTDESFTKQHISLQEYIRKSESEHPIEEIIIRIPKKYLHYLGDQKFYMGLIRETDYGDEMELQFMCPSLMGFARWVIMFGDIATILYPEKLRQDVYKIAAGVQGKIEAASDTLQQHSSKI</sequence>
<dbReference type="PROSITE" id="PS52050">
    <property type="entry name" value="WYL"/>
    <property type="match status" value="1"/>
</dbReference>
<dbReference type="PANTHER" id="PTHR34580">
    <property type="match status" value="1"/>
</dbReference>
<dbReference type="PANTHER" id="PTHR34580:SF3">
    <property type="entry name" value="PROTEIN PAFB"/>
    <property type="match status" value="1"/>
</dbReference>
<dbReference type="InterPro" id="IPR013196">
    <property type="entry name" value="HTH_11"/>
</dbReference>
<comment type="caution">
    <text evidence="4">The sequence shown here is derived from an EMBL/GenBank/DDBJ whole genome shotgun (WGS) entry which is preliminary data.</text>
</comment>
<feature type="domain" description="HTH deoR-type" evidence="3">
    <location>
        <begin position="3"/>
        <end position="58"/>
    </location>
</feature>
<dbReference type="PROSITE" id="PS51000">
    <property type="entry name" value="HTH_DEOR_2"/>
    <property type="match status" value="1"/>
</dbReference>
<dbReference type="InterPro" id="IPR036390">
    <property type="entry name" value="WH_DNA-bd_sf"/>
</dbReference>
<dbReference type="RefSeq" id="WP_234865901.1">
    <property type="nucleotide sequence ID" value="NZ_JAKEVY010000002.1"/>
</dbReference>
<protein>
    <submittedName>
        <fullName evidence="4">YafY family transcriptional regulator</fullName>
    </submittedName>
</protein>
<keyword evidence="2" id="KW-0804">Transcription</keyword>
<dbReference type="EMBL" id="JAKEVY010000002">
    <property type="protein sequence ID" value="MCF1714950.1"/>
    <property type="molecule type" value="Genomic_DNA"/>
</dbReference>
<dbReference type="InterPro" id="IPR001034">
    <property type="entry name" value="DeoR_HTH"/>
</dbReference>
<gene>
    <name evidence="4" type="ORF">L0U88_09960</name>
</gene>
<dbReference type="InterPro" id="IPR028349">
    <property type="entry name" value="PafC-like"/>
</dbReference>
<dbReference type="Proteomes" id="UP001200145">
    <property type="component" value="Unassembled WGS sequence"/>
</dbReference>
<accession>A0ABS9BH82</accession>
<keyword evidence="1" id="KW-0805">Transcription regulation</keyword>
<evidence type="ECO:0000313" key="5">
    <source>
        <dbReference type="Proteomes" id="UP001200145"/>
    </source>
</evidence>
<dbReference type="InterPro" id="IPR036388">
    <property type="entry name" value="WH-like_DNA-bd_sf"/>
</dbReference>
<dbReference type="Pfam" id="PF08279">
    <property type="entry name" value="HTH_11"/>
    <property type="match status" value="1"/>
</dbReference>
<keyword evidence="5" id="KW-1185">Reference proteome</keyword>
<organism evidence="4 5">
    <name type="scientific">Flavihumibacter fluminis</name>
    <dbReference type="NCBI Taxonomy" id="2909236"/>
    <lineage>
        <taxon>Bacteria</taxon>
        <taxon>Pseudomonadati</taxon>
        <taxon>Bacteroidota</taxon>
        <taxon>Chitinophagia</taxon>
        <taxon>Chitinophagales</taxon>
        <taxon>Chitinophagaceae</taxon>
        <taxon>Flavihumibacter</taxon>
    </lineage>
</organism>
<evidence type="ECO:0000256" key="2">
    <source>
        <dbReference type="ARBA" id="ARBA00023163"/>
    </source>
</evidence>
<dbReference type="Pfam" id="PF13280">
    <property type="entry name" value="WYL"/>
    <property type="match status" value="1"/>
</dbReference>
<evidence type="ECO:0000313" key="4">
    <source>
        <dbReference type="EMBL" id="MCF1714950.1"/>
    </source>
</evidence>
<reference evidence="4 5" key="1">
    <citation type="submission" date="2022-01" db="EMBL/GenBank/DDBJ databases">
        <title>Flavihumibacter sp. nov., isolated from sediment of a river.</title>
        <authorList>
            <person name="Liu H."/>
        </authorList>
    </citation>
    <scope>NUCLEOTIDE SEQUENCE [LARGE SCALE GENOMIC DNA]</scope>
    <source>
        <strain evidence="4 5">RY-1</strain>
    </source>
</reference>
<dbReference type="Gene3D" id="1.10.10.10">
    <property type="entry name" value="Winged helix-like DNA-binding domain superfamily/Winged helix DNA-binding domain"/>
    <property type="match status" value="1"/>
</dbReference>
<dbReference type="InterPro" id="IPR026881">
    <property type="entry name" value="WYL_dom"/>
</dbReference>
<dbReference type="InterPro" id="IPR051534">
    <property type="entry name" value="CBASS_pafABC_assoc_protein"/>
</dbReference>
<proteinExistence type="predicted"/>
<name>A0ABS9BH82_9BACT</name>
<evidence type="ECO:0000256" key="1">
    <source>
        <dbReference type="ARBA" id="ARBA00023015"/>
    </source>
</evidence>
<evidence type="ECO:0000259" key="3">
    <source>
        <dbReference type="PROSITE" id="PS51000"/>
    </source>
</evidence>
<dbReference type="PIRSF" id="PIRSF016838">
    <property type="entry name" value="PafC"/>
    <property type="match status" value="1"/>
</dbReference>
<dbReference type="SUPFAM" id="SSF46785">
    <property type="entry name" value="Winged helix' DNA-binding domain"/>
    <property type="match status" value="1"/>
</dbReference>